<dbReference type="PRINTS" id="PR00146">
    <property type="entry name" value="DHPICSNTHASE"/>
</dbReference>
<feature type="binding site" evidence="4">
    <location>
        <position position="50"/>
    </location>
    <ligand>
        <name>pyruvate</name>
        <dbReference type="ChEBI" id="CHEBI:15361"/>
    </ligand>
</feature>
<dbReference type="PANTHER" id="PTHR12128">
    <property type="entry name" value="DIHYDRODIPICOLINATE SYNTHASE"/>
    <property type="match status" value="1"/>
</dbReference>
<reference evidence="5" key="1">
    <citation type="journal article" date="2022" name="Syst. Appl. Microbiol.">
        <title>Natronocalculus amylovorans gen. nov., sp. nov., and Natranaeroarchaeum aerophilus sp. nov., dominant culturable amylolytic natronoarchaea from hypersaline soda lakes in southwestern Siberia.</title>
        <authorList>
            <person name="Sorokin D.Y."/>
            <person name="Elcheninov A.G."/>
            <person name="Khizhniak T.V."/>
            <person name="Koenen M."/>
            <person name="Bale N.J."/>
            <person name="Damste J.S.S."/>
            <person name="Kublanov I.V."/>
        </authorList>
    </citation>
    <scope>NUCLEOTIDE SEQUENCE</scope>
    <source>
        <strain evidence="5">AArc-St2</strain>
    </source>
</reference>
<protein>
    <submittedName>
        <fullName evidence="5">Dihydrodipicolinate synthase family protein</fullName>
    </submittedName>
</protein>
<accession>A0AAE3G2H8</accession>
<evidence type="ECO:0000313" key="5">
    <source>
        <dbReference type="EMBL" id="MCL9818449.1"/>
    </source>
</evidence>
<evidence type="ECO:0000256" key="2">
    <source>
        <dbReference type="ARBA" id="ARBA00023270"/>
    </source>
</evidence>
<dbReference type="GO" id="GO:0044281">
    <property type="term" value="P:small molecule metabolic process"/>
    <property type="evidence" value="ECO:0007669"/>
    <property type="project" value="UniProtKB-ARBA"/>
</dbReference>
<dbReference type="SUPFAM" id="SSF51569">
    <property type="entry name" value="Aldolase"/>
    <property type="match status" value="1"/>
</dbReference>
<proteinExistence type="predicted"/>
<dbReference type="PANTHER" id="PTHR12128:SF66">
    <property type="entry name" value="4-HYDROXY-2-OXOGLUTARATE ALDOLASE, MITOCHONDRIAL"/>
    <property type="match status" value="1"/>
</dbReference>
<evidence type="ECO:0000313" key="6">
    <source>
        <dbReference type="Proteomes" id="UP001203207"/>
    </source>
</evidence>
<dbReference type="SMART" id="SM01130">
    <property type="entry name" value="DHDPS"/>
    <property type="match status" value="1"/>
</dbReference>
<dbReference type="GO" id="GO:0008675">
    <property type="term" value="F:2-dehydro-3-deoxy-phosphogluconate aldolase activity"/>
    <property type="evidence" value="ECO:0007669"/>
    <property type="project" value="UniProtKB-ARBA"/>
</dbReference>
<dbReference type="Pfam" id="PF00701">
    <property type="entry name" value="DHDPS"/>
    <property type="match status" value="1"/>
</dbReference>
<feature type="active site" description="Schiff-base intermediate with substrate" evidence="3">
    <location>
        <position position="166"/>
    </location>
</feature>
<feature type="binding site" evidence="4">
    <location>
        <position position="208"/>
    </location>
    <ligand>
        <name>pyruvate</name>
        <dbReference type="ChEBI" id="CHEBI:15361"/>
    </ligand>
</feature>
<organism evidence="5 6">
    <name type="scientific">Natronocalculus amylovorans</name>
    <dbReference type="NCBI Taxonomy" id="2917812"/>
    <lineage>
        <taxon>Archaea</taxon>
        <taxon>Methanobacteriati</taxon>
        <taxon>Methanobacteriota</taxon>
        <taxon>Stenosarchaea group</taxon>
        <taxon>Halobacteria</taxon>
        <taxon>Halobacteriales</taxon>
        <taxon>Haloferacaceae</taxon>
        <taxon>Natronocalculus</taxon>
    </lineage>
</organism>
<evidence type="ECO:0000256" key="3">
    <source>
        <dbReference type="PIRSR" id="PIRSR001365-1"/>
    </source>
</evidence>
<dbReference type="RefSeq" id="WP_250586166.1">
    <property type="nucleotide sequence ID" value="NZ_JAKRVX010000011.1"/>
</dbReference>
<comment type="caution">
    <text evidence="5">The sequence shown here is derived from an EMBL/GenBank/DDBJ whole genome shotgun (WGS) entry which is preliminary data.</text>
</comment>
<dbReference type="AlphaFoldDB" id="A0AAE3G2H8"/>
<dbReference type="PIRSF" id="PIRSF001365">
    <property type="entry name" value="DHDPS"/>
    <property type="match status" value="1"/>
</dbReference>
<dbReference type="Proteomes" id="UP001203207">
    <property type="component" value="Unassembled WGS sequence"/>
</dbReference>
<dbReference type="InterPro" id="IPR002220">
    <property type="entry name" value="DapA-like"/>
</dbReference>
<gene>
    <name evidence="5" type="ORF">AArcSt2_16035</name>
</gene>
<name>A0AAE3G2H8_9EURY</name>
<keyword evidence="1" id="KW-0456">Lyase</keyword>
<dbReference type="PROSITE" id="PS00666">
    <property type="entry name" value="DHDPS_2"/>
    <property type="match status" value="1"/>
</dbReference>
<dbReference type="CDD" id="cd00408">
    <property type="entry name" value="DHDPS-like"/>
    <property type="match status" value="1"/>
</dbReference>
<dbReference type="InterPro" id="IPR020624">
    <property type="entry name" value="Schiff_base-form_aldolases_CS"/>
</dbReference>
<feature type="active site" description="Proton donor/acceptor" evidence="3">
    <location>
        <position position="138"/>
    </location>
</feature>
<keyword evidence="6" id="KW-1185">Reference proteome</keyword>
<reference evidence="5" key="2">
    <citation type="submission" date="2022-02" db="EMBL/GenBank/DDBJ databases">
        <authorList>
            <person name="Elcheninov A.G."/>
            <person name="Sorokin D.Y."/>
            <person name="Kublanov I.V."/>
        </authorList>
    </citation>
    <scope>NUCLEOTIDE SEQUENCE</scope>
    <source>
        <strain evidence="5">AArc-St2</strain>
    </source>
</reference>
<evidence type="ECO:0000256" key="1">
    <source>
        <dbReference type="ARBA" id="ARBA00023239"/>
    </source>
</evidence>
<dbReference type="InterPro" id="IPR013785">
    <property type="entry name" value="Aldolase_TIM"/>
</dbReference>
<dbReference type="GO" id="GO:0008840">
    <property type="term" value="F:4-hydroxy-tetrahydrodipicolinate synthase activity"/>
    <property type="evidence" value="ECO:0007669"/>
    <property type="project" value="TreeGrafter"/>
</dbReference>
<dbReference type="PROSITE" id="PS00665">
    <property type="entry name" value="DHDPS_1"/>
    <property type="match status" value="1"/>
</dbReference>
<dbReference type="EMBL" id="JAKRVX010000011">
    <property type="protein sequence ID" value="MCL9818449.1"/>
    <property type="molecule type" value="Genomic_DNA"/>
</dbReference>
<dbReference type="InterPro" id="IPR020625">
    <property type="entry name" value="Schiff_base-form_aldolases_AS"/>
</dbReference>
<sequence length="295" mass="30736">MDLQTALRGVTPPLVTPFTADGSLDETALSELVSFVVDRGVSGLFPCGTTGEFASLTFDERLQTIETTVSHAEGVPVLAGVASPNVHDTVAQITAAADAGADVAVVTPPYFHTANAPQGNQAYFEQVAADSELPLLLYNIPSCTGAPIDPETVVALSTQEQFIGLKDSSGDFGYFSQLLRQTADPFLLLQGFDNLLLPSLRIGADGGIHALSNVLPSVFAELAGAPQSDRAAELQQTSIAPLFETCLSVGFAPATKAALSHRSVIPTDAVRPPLVETDAETAETITALVDQATSI</sequence>
<dbReference type="Gene3D" id="3.20.20.70">
    <property type="entry name" value="Aldolase class I"/>
    <property type="match status" value="1"/>
</dbReference>
<evidence type="ECO:0000256" key="4">
    <source>
        <dbReference type="PIRSR" id="PIRSR001365-2"/>
    </source>
</evidence>
<keyword evidence="2" id="KW-0704">Schiff base</keyword>